<keyword evidence="3" id="KW-1185">Reference proteome</keyword>
<accession>A0A8J7V4A1</accession>
<gene>
    <name evidence="2" type="ORF">KAJ83_17745</name>
</gene>
<dbReference type="Gene3D" id="3.90.960.10">
    <property type="entry name" value="YbaK/aminoacyl-tRNA synthetase-associated domain"/>
    <property type="match status" value="1"/>
</dbReference>
<dbReference type="PANTHER" id="PTHR30411:SF1">
    <property type="entry name" value="CYTOPLASMIC PROTEIN"/>
    <property type="match status" value="1"/>
</dbReference>
<evidence type="ECO:0000313" key="2">
    <source>
        <dbReference type="EMBL" id="MBP5858867.1"/>
    </source>
</evidence>
<dbReference type="SUPFAM" id="SSF55826">
    <property type="entry name" value="YbaK/ProRS associated domain"/>
    <property type="match status" value="1"/>
</dbReference>
<comment type="caution">
    <text evidence="2">The sequence shown here is derived from an EMBL/GenBank/DDBJ whole genome shotgun (WGS) entry which is preliminary data.</text>
</comment>
<dbReference type="GO" id="GO:0002161">
    <property type="term" value="F:aminoacyl-tRNA deacylase activity"/>
    <property type="evidence" value="ECO:0007669"/>
    <property type="project" value="InterPro"/>
</dbReference>
<dbReference type="Proteomes" id="UP000672602">
    <property type="component" value="Unassembled WGS sequence"/>
</dbReference>
<evidence type="ECO:0000259" key="1">
    <source>
        <dbReference type="Pfam" id="PF04073"/>
    </source>
</evidence>
<dbReference type="AlphaFoldDB" id="A0A8J7V4A1"/>
<dbReference type="CDD" id="cd04333">
    <property type="entry name" value="ProX_deacylase"/>
    <property type="match status" value="1"/>
</dbReference>
<dbReference type="PANTHER" id="PTHR30411">
    <property type="entry name" value="CYTOPLASMIC PROTEIN"/>
    <property type="match status" value="1"/>
</dbReference>
<organism evidence="2 3">
    <name type="scientific">Marivibrio halodurans</name>
    <dbReference type="NCBI Taxonomy" id="2039722"/>
    <lineage>
        <taxon>Bacteria</taxon>
        <taxon>Pseudomonadati</taxon>
        <taxon>Pseudomonadota</taxon>
        <taxon>Alphaproteobacteria</taxon>
        <taxon>Rhodospirillales</taxon>
        <taxon>Rhodospirillaceae</taxon>
        <taxon>Marivibrio</taxon>
    </lineage>
</organism>
<feature type="domain" description="YbaK/aminoacyl-tRNA synthetase-associated" evidence="1">
    <location>
        <begin position="36"/>
        <end position="154"/>
    </location>
</feature>
<sequence>MGTGDNGAAAKGSVERLGAVLDRFGLDLEIKRFPASTRTAEDAAAAIGCTVAQIAKSIVFRGAETDRVVLVVTSGTNRVDEKKVAAAIGEPPGRADAAFVRERTGFAIGGVAPVGHRETPVVLLDRDLRAHAEIWAAAGAPDAVFRLTPDQLAALTDADWHDIRRA</sequence>
<name>A0A8J7V4A1_9PROT</name>
<protein>
    <submittedName>
        <fullName evidence="2">YbaK/EbsC family protein</fullName>
    </submittedName>
</protein>
<dbReference type="InterPro" id="IPR007214">
    <property type="entry name" value="YbaK/aa-tRNA-synth-assoc-dom"/>
</dbReference>
<dbReference type="EMBL" id="JAGMWN010000012">
    <property type="protein sequence ID" value="MBP5858867.1"/>
    <property type="molecule type" value="Genomic_DNA"/>
</dbReference>
<evidence type="ECO:0000313" key="3">
    <source>
        <dbReference type="Proteomes" id="UP000672602"/>
    </source>
</evidence>
<proteinExistence type="predicted"/>
<dbReference type="Pfam" id="PF04073">
    <property type="entry name" value="tRNA_edit"/>
    <property type="match status" value="1"/>
</dbReference>
<reference evidence="2" key="1">
    <citation type="submission" date="2021-04" db="EMBL/GenBank/DDBJ databases">
        <authorList>
            <person name="Zhang D.-C."/>
        </authorList>
    </citation>
    <scope>NUCLEOTIDE SEQUENCE</scope>
    <source>
        <strain evidence="2">CGMCC 1.15697</strain>
    </source>
</reference>
<dbReference type="InterPro" id="IPR036754">
    <property type="entry name" value="YbaK/aa-tRNA-synt-asso_dom_sf"/>
</dbReference>